<evidence type="ECO:0000256" key="1">
    <source>
        <dbReference type="SAM" id="Phobius"/>
    </source>
</evidence>
<accession>A0ABS3FMV6</accession>
<feature type="transmembrane region" description="Helical" evidence="1">
    <location>
        <begin position="20"/>
        <end position="37"/>
    </location>
</feature>
<keyword evidence="1" id="KW-0812">Transmembrane</keyword>
<name>A0ABS3FMV6_9CYAN</name>
<evidence type="ECO:0000313" key="3">
    <source>
        <dbReference type="Proteomes" id="UP000664844"/>
    </source>
</evidence>
<proteinExistence type="predicted"/>
<comment type="caution">
    <text evidence="2">The sequence shown here is derived from an EMBL/GenBank/DDBJ whole genome shotgun (WGS) entry which is preliminary data.</text>
</comment>
<dbReference type="EMBL" id="JAFLQW010000115">
    <property type="protein sequence ID" value="MBO0348358.1"/>
    <property type="molecule type" value="Genomic_DNA"/>
</dbReference>
<dbReference type="Proteomes" id="UP000664844">
    <property type="component" value="Unassembled WGS sequence"/>
</dbReference>
<sequence>MKQLTPDSYPEEPVDDVVHSFDRILLAIVVTGLLYWFHIGWRDPGTPPQVAEANPATVELLSEVAVDQVLQAVSTELGLPKSALQIVESEPEVGGEAICEAIASDCSLTPQPSVQVKIASQEQLWVYRLNHSGSEVKVEKISSSGVQ</sequence>
<organism evidence="2 3">
    <name type="scientific">Phormidium pseudopriestleyi FRX01</name>
    <dbReference type="NCBI Taxonomy" id="1759528"/>
    <lineage>
        <taxon>Bacteria</taxon>
        <taxon>Bacillati</taxon>
        <taxon>Cyanobacteriota</taxon>
        <taxon>Cyanophyceae</taxon>
        <taxon>Oscillatoriophycideae</taxon>
        <taxon>Oscillatoriales</taxon>
        <taxon>Oscillatoriaceae</taxon>
        <taxon>Phormidium</taxon>
    </lineage>
</organism>
<keyword evidence="3" id="KW-1185">Reference proteome</keyword>
<keyword evidence="1" id="KW-0472">Membrane</keyword>
<keyword evidence="1" id="KW-1133">Transmembrane helix</keyword>
<protein>
    <submittedName>
        <fullName evidence="2">Uncharacterized protein</fullName>
    </submittedName>
</protein>
<reference evidence="2 3" key="1">
    <citation type="submission" date="2021-03" db="EMBL/GenBank/DDBJ databases">
        <title>Metabolic Capacity of the Antarctic Cyanobacterium Phormidium pseudopriestleyi that Sustains Oxygenic Photosynthesis in the Presence of Hydrogen Sulfide.</title>
        <authorList>
            <person name="Lumian J.E."/>
            <person name="Jungblut A.D."/>
            <person name="Dillon M.L."/>
            <person name="Hawes I."/>
            <person name="Doran P.T."/>
            <person name="Mackey T.J."/>
            <person name="Dick G.J."/>
            <person name="Grettenberger C.L."/>
            <person name="Sumner D.Y."/>
        </authorList>
    </citation>
    <scope>NUCLEOTIDE SEQUENCE [LARGE SCALE GENOMIC DNA]</scope>
    <source>
        <strain evidence="2 3">FRX01</strain>
    </source>
</reference>
<dbReference type="RefSeq" id="WP_207086909.1">
    <property type="nucleotide sequence ID" value="NZ_JAFLQW010000115.1"/>
</dbReference>
<evidence type="ECO:0000313" key="2">
    <source>
        <dbReference type="EMBL" id="MBO0348358.1"/>
    </source>
</evidence>
<gene>
    <name evidence="2" type="ORF">J0895_04400</name>
</gene>